<feature type="transmembrane region" description="Helical" evidence="7">
    <location>
        <begin position="303"/>
        <end position="320"/>
    </location>
</feature>
<accession>A0A346NES2</accession>
<evidence type="ECO:0000256" key="7">
    <source>
        <dbReference type="SAM" id="Phobius"/>
    </source>
</evidence>
<dbReference type="EMBL" id="QVQY01000016">
    <property type="protein sequence ID" value="RFU50795.1"/>
    <property type="molecule type" value="Genomic_DNA"/>
</dbReference>
<reference evidence="9" key="4">
    <citation type="journal article" date="2019" name="Int. J. Syst. Evol. Microbiol.">
        <title>Streptococcus chenjunshii sp. nov. isolated from feces of Tibetan antelopes.</title>
        <authorList>
            <person name="Tian Z."/>
            <person name="Lu S."/>
            <person name="Jin D."/>
            <person name="Yang J."/>
            <person name="Pu J."/>
            <person name="Lai X.H."/>
            <person name="Bai X.N."/>
            <person name="Wu X.M."/>
            <person name="Li J."/>
            <person name="Wang S."/>
            <person name="Xu J."/>
        </authorList>
    </citation>
    <scope>NUCLEOTIDE SEQUENCE</scope>
    <source>
        <strain evidence="9">Z15</strain>
    </source>
</reference>
<gene>
    <name evidence="9" type="ORF">DDV21_010815</name>
    <name evidence="10" type="ORF">DDV22_06720</name>
    <name evidence="11" type="ORF">DDV23_09315</name>
</gene>
<dbReference type="CDD" id="cd16015">
    <property type="entry name" value="LTA_synthase"/>
    <property type="match status" value="1"/>
</dbReference>
<reference evidence="12" key="3">
    <citation type="submission" date="2018-08" db="EMBL/GenBank/DDBJ databases">
        <title>Streptococcus chenjunshii sp. nov., isolated from stools sample of the Tibetan antelope in the Qinghai-Tibet plateau, China.</title>
        <authorList>
            <person name="Tian Z."/>
        </authorList>
    </citation>
    <scope>NUCLEOTIDE SEQUENCE [LARGE SCALE GENOMIC DNA]</scope>
    <source>
        <strain evidence="12">Z15</strain>
    </source>
</reference>
<evidence type="ECO:0000313" key="12">
    <source>
        <dbReference type="Proteomes" id="UP000246115"/>
    </source>
</evidence>
<comment type="pathway">
    <text evidence="2">Cell wall biogenesis; lipoteichoic acid biosynthesis.</text>
</comment>
<dbReference type="PANTHER" id="PTHR47371">
    <property type="entry name" value="LIPOTEICHOIC ACID SYNTHASE"/>
    <property type="match status" value="1"/>
</dbReference>
<keyword evidence="5 7" id="KW-1133">Transmembrane helix</keyword>
<comment type="subcellular location">
    <subcellularLocation>
        <location evidence="1">Cell membrane</location>
        <topology evidence="1">Multi-pass membrane protein</topology>
    </subcellularLocation>
</comment>
<dbReference type="PANTHER" id="PTHR47371:SF3">
    <property type="entry name" value="PHOSPHOGLYCEROL TRANSFERASE I"/>
    <property type="match status" value="1"/>
</dbReference>
<evidence type="ECO:0000256" key="5">
    <source>
        <dbReference type="ARBA" id="ARBA00022989"/>
    </source>
</evidence>
<dbReference type="Proteomes" id="UP000262901">
    <property type="component" value="Unassembled WGS sequence"/>
</dbReference>
<protein>
    <submittedName>
        <fullName evidence="11">Alkaline phosphatase family protein</fullName>
    </submittedName>
</protein>
<dbReference type="Proteomes" id="UP000264056">
    <property type="component" value="Unassembled WGS sequence"/>
</dbReference>
<dbReference type="Proteomes" id="UP000246115">
    <property type="component" value="Chromosome"/>
</dbReference>
<feature type="transmembrane region" description="Helical" evidence="7">
    <location>
        <begin position="171"/>
        <end position="188"/>
    </location>
</feature>
<proteinExistence type="predicted"/>
<dbReference type="InterPro" id="IPR050448">
    <property type="entry name" value="OpgB/LTA_synthase_biosynth"/>
</dbReference>
<evidence type="ECO:0000256" key="1">
    <source>
        <dbReference type="ARBA" id="ARBA00004651"/>
    </source>
</evidence>
<evidence type="ECO:0000313" key="13">
    <source>
        <dbReference type="Proteomes" id="UP000262901"/>
    </source>
</evidence>
<evidence type="ECO:0000256" key="4">
    <source>
        <dbReference type="ARBA" id="ARBA00022692"/>
    </source>
</evidence>
<keyword evidence="3" id="KW-1003">Cell membrane</keyword>
<name>A0A372KJR4_9STRE</name>
<evidence type="ECO:0000256" key="3">
    <source>
        <dbReference type="ARBA" id="ARBA00022475"/>
    </source>
</evidence>
<evidence type="ECO:0000256" key="6">
    <source>
        <dbReference type="ARBA" id="ARBA00023136"/>
    </source>
</evidence>
<accession>A0A372KJR4</accession>
<feature type="domain" description="Sulfatase N-terminal" evidence="8">
    <location>
        <begin position="515"/>
        <end position="802"/>
    </location>
</feature>
<feature type="transmembrane region" description="Helical" evidence="7">
    <location>
        <begin position="426"/>
        <end position="444"/>
    </location>
</feature>
<dbReference type="EMBL" id="CP031733">
    <property type="protein sequence ID" value="AXQ79517.1"/>
    <property type="molecule type" value="Genomic_DNA"/>
</dbReference>
<evidence type="ECO:0000256" key="2">
    <source>
        <dbReference type="ARBA" id="ARBA00004936"/>
    </source>
</evidence>
<dbReference type="KEGG" id="schj:DDV21_010815"/>
<dbReference type="OrthoDB" id="243547at2"/>
<feature type="transmembrane region" description="Helical" evidence="7">
    <location>
        <begin position="200"/>
        <end position="219"/>
    </location>
</feature>
<organism evidence="11 13">
    <name type="scientific">Streptococcus chenjunshii</name>
    <dbReference type="NCBI Taxonomy" id="2173853"/>
    <lineage>
        <taxon>Bacteria</taxon>
        <taxon>Bacillati</taxon>
        <taxon>Bacillota</taxon>
        <taxon>Bacilli</taxon>
        <taxon>Lactobacillales</taxon>
        <taxon>Streptococcaceae</taxon>
        <taxon>Streptococcus</taxon>
    </lineage>
</organism>
<feature type="transmembrane region" description="Helical" evidence="7">
    <location>
        <begin position="382"/>
        <end position="405"/>
    </location>
</feature>
<dbReference type="GO" id="GO:0005886">
    <property type="term" value="C:plasma membrane"/>
    <property type="evidence" value="ECO:0007669"/>
    <property type="project" value="UniProtKB-SubCell"/>
</dbReference>
<dbReference type="Gene3D" id="3.40.720.10">
    <property type="entry name" value="Alkaline Phosphatase, subunit A"/>
    <property type="match status" value="1"/>
</dbReference>
<keyword evidence="6 7" id="KW-0472">Membrane</keyword>
<reference evidence="10 14" key="1">
    <citation type="submission" date="2018-08" db="EMBL/GenBank/DDBJ databases">
        <title>Draft genome of Streptococcus sp .nov. Z2.</title>
        <authorList>
            <person name="Tian Z."/>
        </authorList>
    </citation>
    <scope>NUCLEOTIDE SEQUENCE [LARGE SCALE GENOMIC DNA]</scope>
    <source>
        <strain evidence="10 14">Z2</strain>
    </source>
</reference>
<keyword evidence="4 7" id="KW-0812">Transmembrane</keyword>
<sequence>MKRMINWVEKRQKLLISLVCALAFFSYVFLLRNELKVANNNGNIKIVAAKQKDPLAAGYRENTRQIALEGQPLNDDEIVRNDWGVYSAAVPIPINITEATDDLENPTMEIQHDGPVRNISFEYSRYYLGGYLQIYLDDVLYMQLNTYQEEESYELLTIDFPQHYGLSSTNAVWWLQMAILAAALPLFVQLELYKRLPFRRFLLAFILLAASYYALAAGLNYTLPQSFVFSNTLYSFNKAMLVLTLFTFFALILGQVLFYFVKTRWRYWGQLLYLLLIVPAPFLTFYLLEMPSAYDSYLKAADIPANLAIITVIWLTLAMLTTSLRMASMLAAAGGLIMGIVNKALIAIRSTPLLAYHFLQIRDGLNVAQNTKITVELIIPELIFLTAFYLIALAFLPPSRTLFAWPEPLPFWQKLPNRLAFLRKTLYQKLIISAVGILTALFALRPLVYHIANSVDMDLLFFSMQKTYYEHGFALSFTRFYEVSQITEPEGYSSEAVTDILDHYPRKDNSAKQKPNIIIIQNESLTDYGQLTSLNFSPDPLEFIHSMTDNTIKGAFYASVLGGGTANTEYEVLTSNSLAILPPNAFPYQQLITSPKNNITSALNSYGYQSVAVHPYLENFYRRNLVYDYLGFDESYFNNSKPAISDLVDVENLRGYVSDESLYQASQKLIEDTDDPLFNFIVTMQGHESYGLSEEENPRTVSITNSPDDSSATDFLSSVRASDQAFKDFINSLNASDEPTVVIMYGDHQPELSNSYFEPALDANDPSAKYQTPFIMWANFDLPQDDDIKLSPNYLVPYLLSTLTKTDYPLPVSSYYQFLSELQQQIPIMTTWGYYNADYAYSAEAPADNQLLSQYRLIGYNNVVDKSALSLTNYYE</sequence>
<feature type="transmembrane region" description="Helical" evidence="7">
    <location>
        <begin position="271"/>
        <end position="288"/>
    </location>
</feature>
<feature type="transmembrane region" description="Helical" evidence="7">
    <location>
        <begin position="239"/>
        <end position="259"/>
    </location>
</feature>
<feature type="transmembrane region" description="Helical" evidence="7">
    <location>
        <begin position="327"/>
        <end position="348"/>
    </location>
</feature>
<dbReference type="InterPro" id="IPR017850">
    <property type="entry name" value="Alkaline_phosphatase_core_sf"/>
</dbReference>
<evidence type="ECO:0000259" key="8">
    <source>
        <dbReference type="Pfam" id="PF00884"/>
    </source>
</evidence>
<evidence type="ECO:0000313" key="14">
    <source>
        <dbReference type="Proteomes" id="UP000264056"/>
    </source>
</evidence>
<dbReference type="SUPFAM" id="SSF53649">
    <property type="entry name" value="Alkaline phosphatase-like"/>
    <property type="match status" value="1"/>
</dbReference>
<evidence type="ECO:0000313" key="9">
    <source>
        <dbReference type="EMBL" id="AXQ79517.1"/>
    </source>
</evidence>
<dbReference type="EMBL" id="QVQZ01000030">
    <property type="protein sequence ID" value="RFU52507.1"/>
    <property type="molecule type" value="Genomic_DNA"/>
</dbReference>
<evidence type="ECO:0000313" key="10">
    <source>
        <dbReference type="EMBL" id="RFU50795.1"/>
    </source>
</evidence>
<reference evidence="11 13" key="2">
    <citation type="submission" date="2018-08" db="EMBL/GenBank/DDBJ databases">
        <title>Draft genome of Streptococcus sp. nov. Z1.</title>
        <authorList>
            <person name="Tian Z."/>
        </authorList>
    </citation>
    <scope>NUCLEOTIDE SEQUENCE [LARGE SCALE GENOMIC DNA]</scope>
    <source>
        <strain evidence="11">Z1</strain>
        <strain evidence="13">Z1(2018)</strain>
    </source>
</reference>
<evidence type="ECO:0000313" key="11">
    <source>
        <dbReference type="EMBL" id="RFU52507.1"/>
    </source>
</evidence>
<dbReference type="Pfam" id="PF00884">
    <property type="entry name" value="Sulfatase"/>
    <property type="match status" value="1"/>
</dbReference>
<dbReference type="InterPro" id="IPR000917">
    <property type="entry name" value="Sulfatase_N"/>
</dbReference>
<dbReference type="AlphaFoldDB" id="A0A372KJR4"/>
<keyword evidence="14" id="KW-1185">Reference proteome</keyword>